<name>A0ABU9RYV2_9BURK</name>
<proteinExistence type="predicted"/>
<dbReference type="Proteomes" id="UP001489897">
    <property type="component" value="Unassembled WGS sequence"/>
</dbReference>
<accession>A0ABU9RYV2</accession>
<organism evidence="1 2">
    <name type="scientific">Paraburkholderia ferrariae</name>
    <dbReference type="NCBI Taxonomy" id="386056"/>
    <lineage>
        <taxon>Bacteria</taxon>
        <taxon>Pseudomonadati</taxon>
        <taxon>Pseudomonadota</taxon>
        <taxon>Betaproteobacteria</taxon>
        <taxon>Burkholderiales</taxon>
        <taxon>Burkholderiaceae</taxon>
        <taxon>Paraburkholderia</taxon>
    </lineage>
</organism>
<gene>
    <name evidence="1" type="ORF">VSR73_29735</name>
</gene>
<sequence length="269" mass="29387">MRNVRDIVAPDVSAWPTVAYTEFDGDTRRVFEARLQAVLGHARGDSLTQIEQAAAPHAAKSERRARHTRALESRHDAMLADHSGACLTWARDAGWTVMDTIEPAELDLRRGRLFGFTGKHLWCWIYCTPDGHFVARLVGARLQAIGATPGDAIVALRRSAADYQRICHVALPHSPAVPLVRPEPMDPMLAEAITRSLAMSGTSAASGGRAQSWVMLHAVTSEPGSAARGTSSAGYSYPSCNFWRLRPLRSTGRAVLASQQGRTRRRSSH</sequence>
<dbReference type="EMBL" id="JAYMRV010000011">
    <property type="protein sequence ID" value="MEM5425238.1"/>
    <property type="molecule type" value="Genomic_DNA"/>
</dbReference>
<evidence type="ECO:0000313" key="1">
    <source>
        <dbReference type="EMBL" id="MEM5425238.1"/>
    </source>
</evidence>
<dbReference type="RefSeq" id="WP_342949266.1">
    <property type="nucleotide sequence ID" value="NZ_JAYMRV010000011.1"/>
</dbReference>
<comment type="caution">
    <text evidence="1">The sequence shown here is derived from an EMBL/GenBank/DDBJ whole genome shotgun (WGS) entry which is preliminary data.</text>
</comment>
<protein>
    <submittedName>
        <fullName evidence="1">Uncharacterized protein</fullName>
    </submittedName>
</protein>
<reference evidence="1 2" key="1">
    <citation type="submission" date="2024-01" db="EMBL/GenBank/DDBJ databases">
        <title>The diversity of rhizobia nodulating Mimosa spp. in eleven states of Brazil covering several biomes is determined by host plant, location, and edaphic factors.</title>
        <authorList>
            <person name="Rouws L."/>
            <person name="Barauna A."/>
            <person name="Beukes C."/>
            <person name="De Faria S.M."/>
            <person name="Gross E."/>
            <person name="Dos Reis Junior F.B."/>
            <person name="Simon M."/>
            <person name="Maluk M."/>
            <person name="Odee D.W."/>
            <person name="Kenicer G."/>
            <person name="Young J.P.W."/>
            <person name="Reis V.M."/>
            <person name="Zilli J."/>
            <person name="James E.K."/>
        </authorList>
    </citation>
    <scope>NUCLEOTIDE SEQUENCE [LARGE SCALE GENOMIC DNA]</scope>
    <source>
        <strain evidence="1 2">JPY167</strain>
    </source>
</reference>
<evidence type="ECO:0000313" key="2">
    <source>
        <dbReference type="Proteomes" id="UP001489897"/>
    </source>
</evidence>
<keyword evidence="2" id="KW-1185">Reference proteome</keyword>